<reference evidence="3 4" key="1">
    <citation type="submission" date="2017-08" db="EMBL/GenBank/DDBJ databases">
        <title>Infants hospitalized years apart are colonized by the same room-sourced microbial strains.</title>
        <authorList>
            <person name="Brooks B."/>
            <person name="Olm M.R."/>
            <person name="Firek B.A."/>
            <person name="Baker R."/>
            <person name="Thomas B.C."/>
            <person name="Morowitz M.J."/>
            <person name="Banfield J.F."/>
        </authorList>
    </citation>
    <scope>NUCLEOTIDE SEQUENCE [LARGE SCALE GENOMIC DNA]</scope>
    <source>
        <strain evidence="3">S2_005_001_R1_22</strain>
    </source>
</reference>
<dbReference type="PROSITE" id="PS51257">
    <property type="entry name" value="PROKAR_LIPOPROTEIN"/>
    <property type="match status" value="1"/>
</dbReference>
<comment type="similarity">
    <text evidence="1 2">Belongs to the outer membrane factor (OMF) (TC 1.B.17) family.</text>
</comment>
<dbReference type="PANTHER" id="PTHR30203">
    <property type="entry name" value="OUTER MEMBRANE CATION EFFLUX PROTEIN"/>
    <property type="match status" value="1"/>
</dbReference>
<comment type="caution">
    <text evidence="3">The sequence shown here is derived from an EMBL/GenBank/DDBJ whole genome shotgun (WGS) entry which is preliminary data.</text>
</comment>
<evidence type="ECO:0000256" key="1">
    <source>
        <dbReference type="ARBA" id="ARBA00007613"/>
    </source>
</evidence>
<dbReference type="AlphaFoldDB" id="A0A2W5P284"/>
<dbReference type="NCBIfam" id="TIGR01845">
    <property type="entry name" value="outer_NodT"/>
    <property type="match status" value="1"/>
</dbReference>
<dbReference type="Pfam" id="PF02321">
    <property type="entry name" value="OEP"/>
    <property type="match status" value="2"/>
</dbReference>
<comment type="subcellular location">
    <subcellularLocation>
        <location evidence="2">Cell membrane</location>
        <topology evidence="2">Lipid-anchor</topology>
    </subcellularLocation>
</comment>
<evidence type="ECO:0000313" key="3">
    <source>
        <dbReference type="EMBL" id="PZQ58229.1"/>
    </source>
</evidence>
<dbReference type="GO" id="GO:0005886">
    <property type="term" value="C:plasma membrane"/>
    <property type="evidence" value="ECO:0007669"/>
    <property type="project" value="UniProtKB-SubCell"/>
</dbReference>
<keyword evidence="2" id="KW-0564">Palmitate</keyword>
<feature type="signal peptide" evidence="2">
    <location>
        <begin position="1"/>
        <end position="19"/>
    </location>
</feature>
<organism evidence="3 4">
    <name type="scientific">Sphingomonas taxi</name>
    <dbReference type="NCBI Taxonomy" id="1549858"/>
    <lineage>
        <taxon>Bacteria</taxon>
        <taxon>Pseudomonadati</taxon>
        <taxon>Pseudomonadota</taxon>
        <taxon>Alphaproteobacteria</taxon>
        <taxon>Sphingomonadales</taxon>
        <taxon>Sphingomonadaceae</taxon>
        <taxon>Sphingomonas</taxon>
    </lineage>
</organism>
<keyword evidence="2" id="KW-0472">Membrane</keyword>
<dbReference type="InterPro" id="IPR003423">
    <property type="entry name" value="OMP_efflux"/>
</dbReference>
<name>A0A2W5P284_9SPHN</name>
<feature type="chain" id="PRO_5015800402" evidence="2">
    <location>
        <begin position="20"/>
        <end position="466"/>
    </location>
</feature>
<keyword evidence="2" id="KW-1134">Transmembrane beta strand</keyword>
<keyword evidence="2" id="KW-0449">Lipoprotein</keyword>
<keyword evidence="2" id="KW-0812">Transmembrane</keyword>
<keyword evidence="2" id="KW-0732">Signal</keyword>
<dbReference type="EMBL" id="QFQI01000020">
    <property type="protein sequence ID" value="PZQ58229.1"/>
    <property type="molecule type" value="Genomic_DNA"/>
</dbReference>
<protein>
    <submittedName>
        <fullName evidence="3">RND transporter</fullName>
    </submittedName>
</protein>
<gene>
    <name evidence="3" type="ORF">DI544_14715</name>
</gene>
<dbReference type="Gene3D" id="1.20.1600.10">
    <property type="entry name" value="Outer membrane efflux proteins (OEP)"/>
    <property type="match status" value="1"/>
</dbReference>
<dbReference type="SUPFAM" id="SSF56954">
    <property type="entry name" value="Outer membrane efflux proteins (OEP)"/>
    <property type="match status" value="1"/>
</dbReference>
<accession>A0A2W5P284</accession>
<sequence>MTMRIAAPLMLALLAGCSAGPDYHSASIGLPTGYTARTPIAAADPRWWQGFGDPLLDRLVEQALAQNLDIAAAAARIDQARAAARGADAALLPSVDATGSVDRNRVSTRTPVGAVATGLGLPRDYTLYQLGGQASWELDLFGGLRRGREAARADRDASLADAAGVRLAVAAETVDAYCQLRGLQAQRDVAARQLAAEEKLRDLVRRRFVEGLVAEREYNRVAGEAQGLAAAIAPIDAGIVAQINRLAVLVGRPAGGDPDGLAVMAAIPRAPDPAGSAIPADLLRRRPDLAAAERRVAAADARVGAALADHYPRITLRALIGVASLGTGNLFTGGAVQALAGGGFRWRLFDFGRVDAEVAAARGREREVLARYRGTALRATEEVETALVRLGQARREITLREAEVATLMRAREQARIGYAGGVLALIDVLDADRSMLASEDRLVLARAEAARASVAAARALGGGWAA</sequence>
<dbReference type="Gene3D" id="2.20.200.10">
    <property type="entry name" value="Outer membrane efflux proteins (OEP)"/>
    <property type="match status" value="1"/>
</dbReference>
<dbReference type="Proteomes" id="UP000249229">
    <property type="component" value="Unassembled WGS sequence"/>
</dbReference>
<evidence type="ECO:0000256" key="2">
    <source>
        <dbReference type="RuleBase" id="RU362097"/>
    </source>
</evidence>
<dbReference type="PANTHER" id="PTHR30203:SF25">
    <property type="entry name" value="OUTER MEMBRANE PROTEIN-RELATED"/>
    <property type="match status" value="1"/>
</dbReference>
<proteinExistence type="inferred from homology"/>
<evidence type="ECO:0000313" key="4">
    <source>
        <dbReference type="Proteomes" id="UP000249229"/>
    </source>
</evidence>
<dbReference type="InterPro" id="IPR010131">
    <property type="entry name" value="MdtP/NodT-like"/>
</dbReference>
<dbReference type="GO" id="GO:0015562">
    <property type="term" value="F:efflux transmembrane transporter activity"/>
    <property type="evidence" value="ECO:0007669"/>
    <property type="project" value="InterPro"/>
</dbReference>